<dbReference type="Proteomes" id="UP000325081">
    <property type="component" value="Unassembled WGS sequence"/>
</dbReference>
<accession>A0A5A7Q6A6</accession>
<dbReference type="OrthoDB" id="10459284at2759"/>
<dbReference type="EMBL" id="BKCP01005960">
    <property type="protein sequence ID" value="GER40785.1"/>
    <property type="molecule type" value="Genomic_DNA"/>
</dbReference>
<protein>
    <submittedName>
        <fullName evidence="1">Proline-tRNA ligase</fullName>
    </submittedName>
</protein>
<keyword evidence="1" id="KW-0436">Ligase</keyword>
<evidence type="ECO:0000313" key="1">
    <source>
        <dbReference type="EMBL" id="GER40785.1"/>
    </source>
</evidence>
<gene>
    <name evidence="1" type="ORF">STAS_17470</name>
</gene>
<comment type="caution">
    <text evidence="1">The sequence shown here is derived from an EMBL/GenBank/DDBJ whole genome shotgun (WGS) entry which is preliminary data.</text>
</comment>
<keyword evidence="2" id="KW-1185">Reference proteome</keyword>
<name>A0A5A7Q6A6_STRAF</name>
<sequence length="194" mass="21507">MLRRKSQVESTWQAVGTGHGAILQTSASPGASCVRPLPSNDTQAWLLLLKGTTTRRVTCSGSISGRKDREWGQIGVKRIPGTYCHRYKVVVKIKDHEGRLRTESSSSSSGVHREIAGGVHLAGCGDGPWGHTADKRIPRRQLCPAFAIKRHPGVAPAVERHHHTESHVLWEYQWPKGQRVGADWREKDSRDLLS</sequence>
<reference evidence="2" key="1">
    <citation type="journal article" date="2019" name="Curr. Biol.">
        <title>Genome Sequence of Striga asiatica Provides Insight into the Evolution of Plant Parasitism.</title>
        <authorList>
            <person name="Yoshida S."/>
            <person name="Kim S."/>
            <person name="Wafula E.K."/>
            <person name="Tanskanen J."/>
            <person name="Kim Y.M."/>
            <person name="Honaas L."/>
            <person name="Yang Z."/>
            <person name="Spallek T."/>
            <person name="Conn C.E."/>
            <person name="Ichihashi Y."/>
            <person name="Cheong K."/>
            <person name="Cui S."/>
            <person name="Der J.P."/>
            <person name="Gundlach H."/>
            <person name="Jiao Y."/>
            <person name="Hori C."/>
            <person name="Ishida J.K."/>
            <person name="Kasahara H."/>
            <person name="Kiba T."/>
            <person name="Kim M.S."/>
            <person name="Koo N."/>
            <person name="Laohavisit A."/>
            <person name="Lee Y.H."/>
            <person name="Lumba S."/>
            <person name="McCourt P."/>
            <person name="Mortimer J.C."/>
            <person name="Mutuku J.M."/>
            <person name="Nomura T."/>
            <person name="Sasaki-Sekimoto Y."/>
            <person name="Seto Y."/>
            <person name="Wang Y."/>
            <person name="Wakatake T."/>
            <person name="Sakakibara H."/>
            <person name="Demura T."/>
            <person name="Yamaguchi S."/>
            <person name="Yoneyama K."/>
            <person name="Manabe R.I."/>
            <person name="Nelson D.C."/>
            <person name="Schulman A.H."/>
            <person name="Timko M.P."/>
            <person name="dePamphilis C.W."/>
            <person name="Choi D."/>
            <person name="Shirasu K."/>
        </authorList>
    </citation>
    <scope>NUCLEOTIDE SEQUENCE [LARGE SCALE GENOMIC DNA]</scope>
    <source>
        <strain evidence="2">cv. UVA1</strain>
    </source>
</reference>
<dbReference type="AlphaFoldDB" id="A0A5A7Q6A6"/>
<dbReference type="GO" id="GO:0016874">
    <property type="term" value="F:ligase activity"/>
    <property type="evidence" value="ECO:0007669"/>
    <property type="project" value="UniProtKB-KW"/>
</dbReference>
<evidence type="ECO:0000313" key="2">
    <source>
        <dbReference type="Proteomes" id="UP000325081"/>
    </source>
</evidence>
<proteinExistence type="predicted"/>
<organism evidence="1 2">
    <name type="scientific">Striga asiatica</name>
    <name type="common">Asiatic witchweed</name>
    <name type="synonym">Buchnera asiatica</name>
    <dbReference type="NCBI Taxonomy" id="4170"/>
    <lineage>
        <taxon>Eukaryota</taxon>
        <taxon>Viridiplantae</taxon>
        <taxon>Streptophyta</taxon>
        <taxon>Embryophyta</taxon>
        <taxon>Tracheophyta</taxon>
        <taxon>Spermatophyta</taxon>
        <taxon>Magnoliopsida</taxon>
        <taxon>eudicotyledons</taxon>
        <taxon>Gunneridae</taxon>
        <taxon>Pentapetalae</taxon>
        <taxon>asterids</taxon>
        <taxon>lamiids</taxon>
        <taxon>Lamiales</taxon>
        <taxon>Orobanchaceae</taxon>
        <taxon>Buchnereae</taxon>
        <taxon>Striga</taxon>
    </lineage>
</organism>